<name>A0A150LWQ5_9BACI</name>
<gene>
    <name evidence="2" type="ORF">B4135_2608</name>
</gene>
<dbReference type="STRING" id="301148.B4135_2608"/>
<reference evidence="2 3" key="1">
    <citation type="submission" date="2016-01" db="EMBL/GenBank/DDBJ databases">
        <title>Draft Genome Sequences of Seven Thermophilic Sporeformers Isolated from Foods.</title>
        <authorList>
            <person name="Berendsen E.M."/>
            <person name="Wells-Bennik M.H."/>
            <person name="Krawcyk A.O."/>
            <person name="De Jong A."/>
            <person name="Holsappel S."/>
            <person name="Eijlander R.T."/>
            <person name="Kuipers O.P."/>
        </authorList>
    </citation>
    <scope>NUCLEOTIDE SEQUENCE [LARGE SCALE GENOMIC DNA]</scope>
    <source>
        <strain evidence="2 3">B4135</strain>
    </source>
</reference>
<keyword evidence="1" id="KW-0472">Membrane</keyword>
<protein>
    <submittedName>
        <fullName evidence="2">Uncharacterized protein</fullName>
    </submittedName>
</protein>
<dbReference type="AlphaFoldDB" id="A0A150LWQ5"/>
<dbReference type="Proteomes" id="UP000075683">
    <property type="component" value="Unassembled WGS sequence"/>
</dbReference>
<sequence length="39" mass="4662">MNKVIVKDDEFFPKIAGLKFLRRILWILLFFFLLKSSCA</sequence>
<organism evidence="2 3">
    <name type="scientific">Caldibacillus debilis</name>
    <dbReference type="NCBI Taxonomy" id="301148"/>
    <lineage>
        <taxon>Bacteria</taxon>
        <taxon>Bacillati</taxon>
        <taxon>Bacillota</taxon>
        <taxon>Bacilli</taxon>
        <taxon>Bacillales</taxon>
        <taxon>Bacillaceae</taxon>
        <taxon>Caldibacillus</taxon>
    </lineage>
</organism>
<accession>A0A150LWQ5</accession>
<proteinExistence type="predicted"/>
<dbReference type="EMBL" id="LQYT01000062">
    <property type="protein sequence ID" value="KYD16536.1"/>
    <property type="molecule type" value="Genomic_DNA"/>
</dbReference>
<evidence type="ECO:0000313" key="2">
    <source>
        <dbReference type="EMBL" id="KYD16536.1"/>
    </source>
</evidence>
<comment type="caution">
    <text evidence="2">The sequence shown here is derived from an EMBL/GenBank/DDBJ whole genome shotgun (WGS) entry which is preliminary data.</text>
</comment>
<evidence type="ECO:0000313" key="3">
    <source>
        <dbReference type="Proteomes" id="UP000075683"/>
    </source>
</evidence>
<evidence type="ECO:0000256" key="1">
    <source>
        <dbReference type="SAM" id="Phobius"/>
    </source>
</evidence>
<keyword evidence="1" id="KW-1133">Transmembrane helix</keyword>
<feature type="transmembrane region" description="Helical" evidence="1">
    <location>
        <begin position="20"/>
        <end position="38"/>
    </location>
</feature>
<keyword evidence="1" id="KW-0812">Transmembrane</keyword>